<dbReference type="EMBL" id="MIGC01003380">
    <property type="protein sequence ID" value="PHJ19527.1"/>
    <property type="molecule type" value="Genomic_DNA"/>
</dbReference>
<feature type="compositionally biased region" description="Basic and acidic residues" evidence="1">
    <location>
        <begin position="109"/>
        <end position="124"/>
    </location>
</feature>
<dbReference type="AlphaFoldDB" id="A0A2C6KPQ1"/>
<reference evidence="2 3" key="1">
    <citation type="journal article" date="2017" name="Int. J. Parasitol.">
        <title>The genome of the protozoan parasite Cystoisospora suis and a reverse vaccinology approach to identify vaccine candidates.</title>
        <authorList>
            <person name="Palmieri N."/>
            <person name="Shrestha A."/>
            <person name="Ruttkowski B."/>
            <person name="Beck T."/>
            <person name="Vogl C."/>
            <person name="Tomley F."/>
            <person name="Blake D.P."/>
            <person name="Joachim A."/>
        </authorList>
    </citation>
    <scope>NUCLEOTIDE SEQUENCE [LARGE SCALE GENOMIC DNA]</scope>
    <source>
        <strain evidence="2 3">Wien I</strain>
    </source>
</reference>
<dbReference type="VEuPathDB" id="ToxoDB:CSUI_006643"/>
<keyword evidence="3" id="KW-1185">Reference proteome</keyword>
<feature type="region of interest" description="Disordered" evidence="1">
    <location>
        <begin position="27"/>
        <end position="70"/>
    </location>
</feature>
<proteinExistence type="predicted"/>
<comment type="caution">
    <text evidence="2">The sequence shown here is derived from an EMBL/GenBank/DDBJ whole genome shotgun (WGS) entry which is preliminary data.</text>
</comment>
<sequence>MIPRLGGPSNGFMLEKEVYEYIPDPALSLAPQDSESSLSVGSSSSTTSGPLASHHLHRPSGMRTKSVDIDDDPIEAGVAYETFRGKTYKTTQFDKGFTKQPTTRRRKTMRDFETSIYQDFDHTGTHPAAAG</sequence>
<evidence type="ECO:0000256" key="1">
    <source>
        <dbReference type="SAM" id="MobiDB-lite"/>
    </source>
</evidence>
<organism evidence="2 3">
    <name type="scientific">Cystoisospora suis</name>
    <dbReference type="NCBI Taxonomy" id="483139"/>
    <lineage>
        <taxon>Eukaryota</taxon>
        <taxon>Sar</taxon>
        <taxon>Alveolata</taxon>
        <taxon>Apicomplexa</taxon>
        <taxon>Conoidasida</taxon>
        <taxon>Coccidia</taxon>
        <taxon>Eucoccidiorida</taxon>
        <taxon>Eimeriorina</taxon>
        <taxon>Sarcocystidae</taxon>
        <taxon>Cystoisospora</taxon>
    </lineage>
</organism>
<evidence type="ECO:0000313" key="2">
    <source>
        <dbReference type="EMBL" id="PHJ19527.1"/>
    </source>
</evidence>
<feature type="compositionally biased region" description="Low complexity" evidence="1">
    <location>
        <begin position="34"/>
        <end position="53"/>
    </location>
</feature>
<evidence type="ECO:0000313" key="3">
    <source>
        <dbReference type="Proteomes" id="UP000221165"/>
    </source>
</evidence>
<name>A0A2C6KPQ1_9APIC</name>
<dbReference type="Proteomes" id="UP000221165">
    <property type="component" value="Unassembled WGS sequence"/>
</dbReference>
<feature type="region of interest" description="Disordered" evidence="1">
    <location>
        <begin position="94"/>
        <end position="131"/>
    </location>
</feature>
<dbReference type="RefSeq" id="XP_067921226.1">
    <property type="nucleotide sequence ID" value="XM_068066797.1"/>
</dbReference>
<protein>
    <submittedName>
        <fullName evidence="2">Uncharacterized protein</fullName>
    </submittedName>
</protein>
<dbReference type="GeneID" id="94430008"/>
<accession>A0A2C6KPQ1</accession>
<gene>
    <name evidence="2" type="ORF">CSUI_006643</name>
</gene>
<feature type="non-terminal residue" evidence="2">
    <location>
        <position position="131"/>
    </location>
</feature>